<proteinExistence type="predicted"/>
<evidence type="ECO:0000313" key="4">
    <source>
        <dbReference type="Proteomes" id="UP000539175"/>
    </source>
</evidence>
<organism evidence="3 4">
    <name type="scientific">Nitrospirillum iridis</name>
    <dbReference type="NCBI Taxonomy" id="765888"/>
    <lineage>
        <taxon>Bacteria</taxon>
        <taxon>Pseudomonadati</taxon>
        <taxon>Pseudomonadota</taxon>
        <taxon>Alphaproteobacteria</taxon>
        <taxon>Rhodospirillales</taxon>
        <taxon>Azospirillaceae</taxon>
        <taxon>Nitrospirillum</taxon>
    </lineage>
</organism>
<dbReference type="InterPro" id="IPR008928">
    <property type="entry name" value="6-hairpin_glycosidase_sf"/>
</dbReference>
<feature type="domain" description="Alpha-L-rhamnosidase six-hairpin glycosidase" evidence="1">
    <location>
        <begin position="227"/>
        <end position="546"/>
    </location>
</feature>
<dbReference type="RefSeq" id="WP_246463219.1">
    <property type="nucleotide sequence ID" value="NZ_JACIIZ010000010.1"/>
</dbReference>
<protein>
    <recommendedName>
        <fullName evidence="5">Alpha-L-rhamnosidase</fullName>
    </recommendedName>
</protein>
<dbReference type="Pfam" id="PF21104">
    <property type="entry name" value="Glyco_hydro_78_N"/>
    <property type="match status" value="1"/>
</dbReference>
<name>A0A7X0AZF8_9PROT</name>
<dbReference type="GO" id="GO:0005975">
    <property type="term" value="P:carbohydrate metabolic process"/>
    <property type="evidence" value="ECO:0007669"/>
    <property type="project" value="InterPro"/>
</dbReference>
<dbReference type="Gene3D" id="1.50.10.10">
    <property type="match status" value="1"/>
</dbReference>
<gene>
    <name evidence="3" type="ORF">FHS74_003532</name>
</gene>
<evidence type="ECO:0000259" key="2">
    <source>
        <dbReference type="Pfam" id="PF21104"/>
    </source>
</evidence>
<dbReference type="InterPro" id="IPR049164">
    <property type="entry name" value="Glyco_hydro_78_N"/>
</dbReference>
<evidence type="ECO:0000313" key="3">
    <source>
        <dbReference type="EMBL" id="MBB6252963.1"/>
    </source>
</evidence>
<comment type="caution">
    <text evidence="3">The sequence shown here is derived from an EMBL/GenBank/DDBJ whole genome shotgun (WGS) entry which is preliminary data.</text>
</comment>
<dbReference type="PROSITE" id="PS51318">
    <property type="entry name" value="TAT"/>
    <property type="match status" value="1"/>
</dbReference>
<evidence type="ECO:0008006" key="5">
    <source>
        <dbReference type="Google" id="ProtNLM"/>
    </source>
</evidence>
<keyword evidence="4" id="KW-1185">Reference proteome</keyword>
<reference evidence="3 4" key="1">
    <citation type="submission" date="2020-08" db="EMBL/GenBank/DDBJ databases">
        <title>Genomic Encyclopedia of Type Strains, Phase IV (KMG-IV): sequencing the most valuable type-strain genomes for metagenomic binning, comparative biology and taxonomic classification.</title>
        <authorList>
            <person name="Goeker M."/>
        </authorList>
    </citation>
    <scope>NUCLEOTIDE SEQUENCE [LARGE SCALE GENOMIC DNA]</scope>
    <source>
        <strain evidence="3 4">DSM 22198</strain>
    </source>
</reference>
<dbReference type="SUPFAM" id="SSF48208">
    <property type="entry name" value="Six-hairpin glycosidases"/>
    <property type="match status" value="1"/>
</dbReference>
<dbReference type="PANTHER" id="PTHR34987:SF4">
    <property type="entry name" value="ALPHA-L-RHAMNOSIDASE C-TERMINAL DOMAIN-CONTAINING PROTEIN"/>
    <property type="match status" value="1"/>
</dbReference>
<dbReference type="InterPro" id="IPR006311">
    <property type="entry name" value="TAT_signal"/>
</dbReference>
<sequence>MNRREMLLVVGGAAVAAAAVSTGTPKPAGAQDMVMEPAVAGPPNADWAAKAEALMPTVTQTAQPPLALVRAVADPAAPLRWRMEKEAAADSLATRAFKKGDSFILDFGGHRTGHLAFRLETVGREPDAPARLRLTFGEVPSDVAEPLYPYQGVLSSAWLPDEVINVDYLPQAVQLPRRYAFRYVKVEVIDTSSGFSVRFEDVHAIALTSAQATPSPLPAPYSDLARRIDAVSLATLRDCMQTTFEDGPRRDQRLWVGDLRLQALANYATFKQNDLVKRCLYLFAAYRRQDGLVAACVYEKPKARYGGIHIVDYAALYNVALADYLEATGDVATARELWPVAKRQLEIIGQRVNAAGRYVDPGNVWIFIDWSRDLHKDAAIQGLLVFAHKRTLDLARKLGLEGEVAGYPALIERMTAAARTFWDPSVQAFVSGPARQVSWASQAWMAIGGVLPAKDCATALKTALARADAVKPVTPYLYHYMAEALLDSGLEKDAKALVEGYWGGMVKAGADTFWEVYDPAQPLSSPYGDIHINSYCHAWSCTPTYFYRSRAMVA</sequence>
<dbReference type="PANTHER" id="PTHR34987">
    <property type="entry name" value="C, PUTATIVE (AFU_ORTHOLOGUE AFUA_3G02880)-RELATED"/>
    <property type="match status" value="1"/>
</dbReference>
<dbReference type="InterPro" id="IPR035396">
    <property type="entry name" value="Bac_rhamnosid6H"/>
</dbReference>
<dbReference type="Proteomes" id="UP000539175">
    <property type="component" value="Unassembled WGS sequence"/>
</dbReference>
<dbReference type="AlphaFoldDB" id="A0A7X0AZF8"/>
<accession>A0A7X0AZF8</accession>
<feature type="domain" description="Glycosyl hydrolase family 78 alpha-rhamnosidase N-terminal" evidence="2">
    <location>
        <begin position="65"/>
        <end position="204"/>
    </location>
</feature>
<dbReference type="InterPro" id="IPR012341">
    <property type="entry name" value="6hp_glycosidase-like_sf"/>
</dbReference>
<evidence type="ECO:0000259" key="1">
    <source>
        <dbReference type="Pfam" id="PF17389"/>
    </source>
</evidence>
<dbReference type="EMBL" id="JACIIZ010000010">
    <property type="protein sequence ID" value="MBB6252963.1"/>
    <property type="molecule type" value="Genomic_DNA"/>
</dbReference>
<dbReference type="Pfam" id="PF17389">
    <property type="entry name" value="Bac_rhamnosid6H"/>
    <property type="match status" value="1"/>
</dbReference>